<dbReference type="SUPFAM" id="SSF103473">
    <property type="entry name" value="MFS general substrate transporter"/>
    <property type="match status" value="1"/>
</dbReference>
<evidence type="ECO:0008006" key="10">
    <source>
        <dbReference type="Google" id="ProtNLM"/>
    </source>
</evidence>
<comment type="subcellular location">
    <subcellularLocation>
        <location evidence="1">Membrane</location>
        <topology evidence="1">Multi-pass membrane protein</topology>
    </subcellularLocation>
</comment>
<feature type="compositionally biased region" description="Polar residues" evidence="6">
    <location>
        <begin position="15"/>
        <end position="39"/>
    </location>
</feature>
<dbReference type="EMBL" id="JAPDFR010000001">
    <property type="protein sequence ID" value="KAK0391320.1"/>
    <property type="molecule type" value="Genomic_DNA"/>
</dbReference>
<dbReference type="AlphaFoldDB" id="A0AA39GPS0"/>
<feature type="transmembrane region" description="Helical" evidence="7">
    <location>
        <begin position="415"/>
        <end position="436"/>
    </location>
</feature>
<evidence type="ECO:0000256" key="6">
    <source>
        <dbReference type="SAM" id="MobiDB-lite"/>
    </source>
</evidence>
<sequence length="625" mass="67887">MAEEKSTAMPDSSGGDLTSPISAYSLWPTTPKSTVQSPRSIHKPAAARLSTDRPPAVPEKDYAPSSSASSIRPMTKSTNRLSFSTMNSMRKRHIKFGTGKHAKVELIPQPSDDPDDPLNWPRWRKDLNVVSLLMVVGLIGGMKTAFVTTNGVMTADFRVSYTAVAALTAVPLMLSSFTGTLCLIASKFVGKRPLYLGSFLFIFIGSIWNMTAHENYGSCMGARVFQGLGWGAFDTLVIGSIQDTYFEHERALRISIYNIFTIAATWGSPIVGGLASERADSFTVQFRIINTFFLAAIPLLVFGAPETAFDRVRAITPVDDPEPARPWLLRQRVNKTNLLHDFQNLKPYLEMARPYAFRSSITLPKALEAPRAMIAPTTWLVFLLSVIPYGTLWSLAGTIGLLVTPMPLMLGPATIGTLMVGPWLIATIVVAVFCFLRRYNEGFTQRVNIITLAAGTTVVVIGVATFGMTIYNAMTRGIDGTSWLVNPDAGSELSLPVLSFLVGLLAAGVYITDATTRPLIARSASFTSSSMPVAQRTVGDMHAGVVVLRNLTAGIFILALPNAVSSFAGLRATVIGLSCAQVAVVLCIAAAWWFYEECIWRVDGKIMGLVDLSILKKSHSFFETD</sequence>
<feature type="transmembrane region" description="Helical" evidence="7">
    <location>
        <begin position="194"/>
        <end position="212"/>
    </location>
</feature>
<feature type="transmembrane region" description="Helical" evidence="7">
    <location>
        <begin position="254"/>
        <end position="272"/>
    </location>
</feature>
<keyword evidence="4 7" id="KW-1133">Transmembrane helix</keyword>
<dbReference type="PANTHER" id="PTHR23502">
    <property type="entry name" value="MAJOR FACILITATOR SUPERFAMILY"/>
    <property type="match status" value="1"/>
</dbReference>
<feature type="transmembrane region" description="Helical" evidence="7">
    <location>
        <begin position="379"/>
        <end position="403"/>
    </location>
</feature>
<keyword evidence="5 7" id="KW-0472">Membrane</keyword>
<keyword evidence="3 7" id="KW-0812">Transmembrane</keyword>
<dbReference type="InterPro" id="IPR011701">
    <property type="entry name" value="MFS"/>
</dbReference>
<feature type="transmembrane region" description="Helical" evidence="7">
    <location>
        <begin position="224"/>
        <end position="242"/>
    </location>
</feature>
<keyword evidence="9" id="KW-1185">Reference proteome</keyword>
<evidence type="ECO:0000256" key="5">
    <source>
        <dbReference type="ARBA" id="ARBA00023136"/>
    </source>
</evidence>
<dbReference type="InterPro" id="IPR036259">
    <property type="entry name" value="MFS_trans_sf"/>
</dbReference>
<proteinExistence type="inferred from homology"/>
<evidence type="ECO:0000256" key="4">
    <source>
        <dbReference type="ARBA" id="ARBA00022989"/>
    </source>
</evidence>
<organism evidence="8 9">
    <name type="scientific">Sarocladium strictum</name>
    <name type="common">Black bundle disease fungus</name>
    <name type="synonym">Acremonium strictum</name>
    <dbReference type="NCBI Taxonomy" id="5046"/>
    <lineage>
        <taxon>Eukaryota</taxon>
        <taxon>Fungi</taxon>
        <taxon>Dikarya</taxon>
        <taxon>Ascomycota</taxon>
        <taxon>Pezizomycotina</taxon>
        <taxon>Sordariomycetes</taxon>
        <taxon>Hypocreomycetidae</taxon>
        <taxon>Hypocreales</taxon>
        <taxon>Sarocladiaceae</taxon>
        <taxon>Sarocladium</taxon>
    </lineage>
</organism>
<feature type="transmembrane region" description="Helical" evidence="7">
    <location>
        <begin position="574"/>
        <end position="595"/>
    </location>
</feature>
<dbReference type="Pfam" id="PF07690">
    <property type="entry name" value="MFS_1"/>
    <property type="match status" value="1"/>
</dbReference>
<dbReference type="Proteomes" id="UP001175261">
    <property type="component" value="Unassembled WGS sequence"/>
</dbReference>
<feature type="transmembrane region" description="Helical" evidence="7">
    <location>
        <begin position="448"/>
        <end position="473"/>
    </location>
</feature>
<feature type="transmembrane region" description="Helical" evidence="7">
    <location>
        <begin position="284"/>
        <end position="304"/>
    </location>
</feature>
<evidence type="ECO:0000256" key="2">
    <source>
        <dbReference type="ARBA" id="ARBA00008335"/>
    </source>
</evidence>
<reference evidence="8" key="1">
    <citation type="submission" date="2022-10" db="EMBL/GenBank/DDBJ databases">
        <title>Determination and structural analysis of whole genome sequence of Sarocladium strictum F4-1.</title>
        <authorList>
            <person name="Hu L."/>
            <person name="Jiang Y."/>
        </authorList>
    </citation>
    <scope>NUCLEOTIDE SEQUENCE</scope>
    <source>
        <strain evidence="8">F4-1</strain>
    </source>
</reference>
<evidence type="ECO:0000313" key="9">
    <source>
        <dbReference type="Proteomes" id="UP001175261"/>
    </source>
</evidence>
<dbReference type="GO" id="GO:0022857">
    <property type="term" value="F:transmembrane transporter activity"/>
    <property type="evidence" value="ECO:0007669"/>
    <property type="project" value="InterPro"/>
</dbReference>
<comment type="caution">
    <text evidence="8">The sequence shown here is derived from an EMBL/GenBank/DDBJ whole genome shotgun (WGS) entry which is preliminary data.</text>
</comment>
<feature type="region of interest" description="Disordered" evidence="6">
    <location>
        <begin position="1"/>
        <end position="78"/>
    </location>
</feature>
<feature type="compositionally biased region" description="Polar residues" evidence="6">
    <location>
        <begin position="64"/>
        <end position="78"/>
    </location>
</feature>
<gene>
    <name evidence="8" type="ORF">NLU13_0821</name>
</gene>
<feature type="transmembrane region" description="Helical" evidence="7">
    <location>
        <begin position="127"/>
        <end position="147"/>
    </location>
</feature>
<evidence type="ECO:0000256" key="1">
    <source>
        <dbReference type="ARBA" id="ARBA00004141"/>
    </source>
</evidence>
<name>A0AA39GPS0_SARSR</name>
<feature type="transmembrane region" description="Helical" evidence="7">
    <location>
        <begin position="493"/>
        <end position="512"/>
    </location>
</feature>
<evidence type="ECO:0000256" key="3">
    <source>
        <dbReference type="ARBA" id="ARBA00022692"/>
    </source>
</evidence>
<evidence type="ECO:0000256" key="7">
    <source>
        <dbReference type="SAM" id="Phobius"/>
    </source>
</evidence>
<dbReference type="GO" id="GO:0016020">
    <property type="term" value="C:membrane"/>
    <property type="evidence" value="ECO:0007669"/>
    <property type="project" value="UniProtKB-SubCell"/>
</dbReference>
<protein>
    <recommendedName>
        <fullName evidence="10">Major facilitator superfamily transporter</fullName>
    </recommendedName>
</protein>
<feature type="transmembrane region" description="Helical" evidence="7">
    <location>
        <begin position="159"/>
        <end position="182"/>
    </location>
</feature>
<dbReference type="PANTHER" id="PTHR23502:SF68">
    <property type="entry name" value="MULTIDRUG TRANSPORTER, PUTATIVE (AFU_ORTHOLOGUE AFUA_3G01120)-RELATED"/>
    <property type="match status" value="1"/>
</dbReference>
<accession>A0AA39GPS0</accession>
<comment type="similarity">
    <text evidence="2">Belongs to the major facilitator superfamily.</text>
</comment>
<evidence type="ECO:0000313" key="8">
    <source>
        <dbReference type="EMBL" id="KAK0391320.1"/>
    </source>
</evidence>
<feature type="transmembrane region" description="Helical" evidence="7">
    <location>
        <begin position="546"/>
        <end position="568"/>
    </location>
</feature>
<dbReference type="Gene3D" id="1.20.1250.20">
    <property type="entry name" value="MFS general substrate transporter like domains"/>
    <property type="match status" value="1"/>
</dbReference>